<dbReference type="AlphaFoldDB" id="A0A558JEI1"/>
<dbReference type="Proteomes" id="UP000317288">
    <property type="component" value="Unassembled WGS sequence"/>
</dbReference>
<proteinExistence type="predicted"/>
<reference evidence="2 3" key="1">
    <citation type="submission" date="2019-07" db="EMBL/GenBank/DDBJ databases">
        <title>Diversity of Bacteria from Kongsfjorden, Arctic.</title>
        <authorList>
            <person name="Yu Y."/>
        </authorList>
    </citation>
    <scope>NUCLEOTIDE SEQUENCE [LARGE SCALE GENOMIC DNA]</scope>
    <source>
        <strain evidence="2 3">SM1922</strain>
    </source>
</reference>
<gene>
    <name evidence="2" type="ORF">FQP89_02665</name>
</gene>
<protein>
    <submittedName>
        <fullName evidence="2">Uncharacterized protein</fullName>
    </submittedName>
</protein>
<accession>A0A558JEI1</accession>
<feature type="region of interest" description="Disordered" evidence="1">
    <location>
        <begin position="1"/>
        <end position="20"/>
    </location>
</feature>
<dbReference type="RefSeq" id="WP_035537911.1">
    <property type="nucleotide sequence ID" value="NZ_BAAADW010000001.1"/>
</dbReference>
<sequence>MAIDPVSSSNPATESLPDSQAFDDAVDNAKLQETMVEGMVKVGGQMILMPMMNNILKEAQSDE</sequence>
<accession>A0A653YWU9</accession>
<evidence type="ECO:0000313" key="3">
    <source>
        <dbReference type="Proteomes" id="UP000317288"/>
    </source>
</evidence>
<evidence type="ECO:0000313" key="2">
    <source>
        <dbReference type="EMBL" id="TVU92051.1"/>
    </source>
</evidence>
<feature type="compositionally biased region" description="Polar residues" evidence="1">
    <location>
        <begin position="1"/>
        <end position="18"/>
    </location>
</feature>
<comment type="caution">
    <text evidence="2">The sequence shown here is derived from an EMBL/GenBank/DDBJ whole genome shotgun (WGS) entry which is preliminary data.</text>
</comment>
<organism evidence="2 3">
    <name type="scientific">Vreelandella titanicae</name>
    <dbReference type="NCBI Taxonomy" id="664683"/>
    <lineage>
        <taxon>Bacteria</taxon>
        <taxon>Pseudomonadati</taxon>
        <taxon>Pseudomonadota</taxon>
        <taxon>Gammaproteobacteria</taxon>
        <taxon>Oceanospirillales</taxon>
        <taxon>Halomonadaceae</taxon>
        <taxon>Vreelandella</taxon>
    </lineage>
</organism>
<name>A0A558JEI1_9GAMM</name>
<dbReference type="EMBL" id="VNFE01000001">
    <property type="protein sequence ID" value="TVU92051.1"/>
    <property type="molecule type" value="Genomic_DNA"/>
</dbReference>
<evidence type="ECO:0000256" key="1">
    <source>
        <dbReference type="SAM" id="MobiDB-lite"/>
    </source>
</evidence>